<protein>
    <submittedName>
        <fullName evidence="1">Uncharacterized protein</fullName>
    </submittedName>
</protein>
<accession>A0ACC0XPF3</accession>
<dbReference type="Proteomes" id="UP001163603">
    <property type="component" value="Chromosome 11"/>
</dbReference>
<proteinExistence type="predicted"/>
<gene>
    <name evidence="1" type="ORF">Pint_30829</name>
</gene>
<evidence type="ECO:0000313" key="2">
    <source>
        <dbReference type="Proteomes" id="UP001163603"/>
    </source>
</evidence>
<keyword evidence="2" id="KW-1185">Reference proteome</keyword>
<organism evidence="1 2">
    <name type="scientific">Pistacia integerrima</name>
    <dbReference type="NCBI Taxonomy" id="434235"/>
    <lineage>
        <taxon>Eukaryota</taxon>
        <taxon>Viridiplantae</taxon>
        <taxon>Streptophyta</taxon>
        <taxon>Embryophyta</taxon>
        <taxon>Tracheophyta</taxon>
        <taxon>Spermatophyta</taxon>
        <taxon>Magnoliopsida</taxon>
        <taxon>eudicotyledons</taxon>
        <taxon>Gunneridae</taxon>
        <taxon>Pentapetalae</taxon>
        <taxon>rosids</taxon>
        <taxon>malvids</taxon>
        <taxon>Sapindales</taxon>
        <taxon>Anacardiaceae</taxon>
        <taxon>Pistacia</taxon>
    </lineage>
</organism>
<sequence length="89" mass="10196">MEESNLKTRSLKASNSERVVECELTQCRVSHSSLLTSAMSSQLINSSLSVHSFFSSLFLHNPTQTTCFVRLGLYMVITRVEFNHLHQRY</sequence>
<reference evidence="2" key="1">
    <citation type="journal article" date="2023" name="G3 (Bethesda)">
        <title>Genome assembly and association tests identify interacting loci associated with vigor, precocity, and sex in interspecific pistachio rootstocks.</title>
        <authorList>
            <person name="Palmer W."/>
            <person name="Jacygrad E."/>
            <person name="Sagayaradj S."/>
            <person name="Cavanaugh K."/>
            <person name="Han R."/>
            <person name="Bertier L."/>
            <person name="Beede B."/>
            <person name="Kafkas S."/>
            <person name="Golino D."/>
            <person name="Preece J."/>
            <person name="Michelmore R."/>
        </authorList>
    </citation>
    <scope>NUCLEOTIDE SEQUENCE [LARGE SCALE GENOMIC DNA]</scope>
</reference>
<evidence type="ECO:0000313" key="1">
    <source>
        <dbReference type="EMBL" id="KAJ0020134.1"/>
    </source>
</evidence>
<comment type="caution">
    <text evidence="1">The sequence shown here is derived from an EMBL/GenBank/DDBJ whole genome shotgun (WGS) entry which is preliminary data.</text>
</comment>
<name>A0ACC0XPF3_9ROSI</name>
<dbReference type="EMBL" id="CM047746">
    <property type="protein sequence ID" value="KAJ0020134.1"/>
    <property type="molecule type" value="Genomic_DNA"/>
</dbReference>